<dbReference type="PANTHER" id="PTHR34220">
    <property type="entry name" value="SENSOR HISTIDINE KINASE YPDA"/>
    <property type="match status" value="1"/>
</dbReference>
<dbReference type="RefSeq" id="WP_377584856.1">
    <property type="nucleotide sequence ID" value="NZ_JBHTKA010000014.1"/>
</dbReference>
<dbReference type="GO" id="GO:0004673">
    <property type="term" value="F:protein histidine kinase activity"/>
    <property type="evidence" value="ECO:0007669"/>
    <property type="project" value="UniProtKB-EC"/>
</dbReference>
<organism evidence="3 4">
    <name type="scientific">Ohtaekwangia kribbensis</name>
    <dbReference type="NCBI Taxonomy" id="688913"/>
    <lineage>
        <taxon>Bacteria</taxon>
        <taxon>Pseudomonadati</taxon>
        <taxon>Bacteroidota</taxon>
        <taxon>Cytophagia</taxon>
        <taxon>Cytophagales</taxon>
        <taxon>Fulvivirgaceae</taxon>
        <taxon>Ohtaekwangia</taxon>
    </lineage>
</organism>
<feature type="transmembrane region" description="Helical" evidence="1">
    <location>
        <begin position="80"/>
        <end position="101"/>
    </location>
</feature>
<reference evidence="4" key="1">
    <citation type="journal article" date="2019" name="Int. J. Syst. Evol. Microbiol.">
        <title>The Global Catalogue of Microorganisms (GCM) 10K type strain sequencing project: providing services to taxonomists for standard genome sequencing and annotation.</title>
        <authorList>
            <consortium name="The Broad Institute Genomics Platform"/>
            <consortium name="The Broad Institute Genome Sequencing Center for Infectious Disease"/>
            <person name="Wu L."/>
            <person name="Ma J."/>
        </authorList>
    </citation>
    <scope>NUCLEOTIDE SEQUENCE [LARGE SCALE GENOMIC DNA]</scope>
    <source>
        <strain evidence="4">CCUG 58938</strain>
    </source>
</reference>
<feature type="domain" description="Signal transduction histidine kinase internal region" evidence="2">
    <location>
        <begin position="160"/>
        <end position="237"/>
    </location>
</feature>
<feature type="transmembrane region" description="Helical" evidence="1">
    <location>
        <begin position="36"/>
        <end position="59"/>
    </location>
</feature>
<evidence type="ECO:0000259" key="2">
    <source>
        <dbReference type="Pfam" id="PF06580"/>
    </source>
</evidence>
<feature type="transmembrane region" description="Helical" evidence="1">
    <location>
        <begin position="12"/>
        <end position="30"/>
    </location>
</feature>
<keyword evidence="3" id="KW-0808">Transferase</keyword>
<dbReference type="InterPro" id="IPR010559">
    <property type="entry name" value="Sig_transdc_His_kin_internal"/>
</dbReference>
<dbReference type="EC" id="2.7.13.3" evidence="3"/>
<keyword evidence="1" id="KW-0812">Transmembrane</keyword>
<keyword evidence="4" id="KW-1185">Reference proteome</keyword>
<keyword evidence="1" id="KW-0472">Membrane</keyword>
<accession>A0ABW3K9H7</accession>
<dbReference type="PANTHER" id="PTHR34220:SF7">
    <property type="entry name" value="SENSOR HISTIDINE KINASE YPDA"/>
    <property type="match status" value="1"/>
</dbReference>
<name>A0ABW3K9H7_9BACT</name>
<gene>
    <name evidence="3" type="ORF">ACFQ21_26685</name>
</gene>
<dbReference type="InterPro" id="IPR050640">
    <property type="entry name" value="Bact_2-comp_sensor_kinase"/>
</dbReference>
<proteinExistence type="predicted"/>
<sequence length="339" mass="39166">MILGYKNTRQILITYSIVLSITVAGLLVRLSKWREFSVGLQVKTTIASIVLVVVMWESLRLVHRLLNKVYPFEVNLVKRMLIQISCGVGIGLTVRFIVYFFGEPALPFKLDSLFLAATWAIYMIVPTAINLGFISNYFIDRWKDSLVLAERLEKEKSQVQFDNLKNQLNPHFLFNALTSLNSLIFEDQKLASQFLQQLSKIYRYVLLNKDKNFVTLQTELDFIQHYISLLDTRFKDAIHFKIDIRDDARSQAIVPVTLQILIENALKHNVVDKTKPLTIEITSIGDYLVVSNNLQLRKRVETSNKLGLENLRSLYSFFSDKPVLIEPTTDRFYVKVPLI</sequence>
<keyword evidence="1" id="KW-1133">Transmembrane helix</keyword>
<keyword evidence="3" id="KW-0418">Kinase</keyword>
<protein>
    <submittedName>
        <fullName evidence="3">Sensor histidine kinase</fullName>
        <ecNumber evidence="3">2.7.13.3</ecNumber>
    </submittedName>
</protein>
<evidence type="ECO:0000313" key="4">
    <source>
        <dbReference type="Proteomes" id="UP001597112"/>
    </source>
</evidence>
<dbReference type="Pfam" id="PF06580">
    <property type="entry name" value="His_kinase"/>
    <property type="match status" value="1"/>
</dbReference>
<evidence type="ECO:0000256" key="1">
    <source>
        <dbReference type="SAM" id="Phobius"/>
    </source>
</evidence>
<comment type="caution">
    <text evidence="3">The sequence shown here is derived from an EMBL/GenBank/DDBJ whole genome shotgun (WGS) entry which is preliminary data.</text>
</comment>
<feature type="transmembrane region" description="Helical" evidence="1">
    <location>
        <begin position="113"/>
        <end position="133"/>
    </location>
</feature>
<dbReference type="Proteomes" id="UP001597112">
    <property type="component" value="Unassembled WGS sequence"/>
</dbReference>
<evidence type="ECO:0000313" key="3">
    <source>
        <dbReference type="EMBL" id="MFD1002940.1"/>
    </source>
</evidence>
<dbReference type="EMBL" id="JBHTKA010000014">
    <property type="protein sequence ID" value="MFD1002940.1"/>
    <property type="molecule type" value="Genomic_DNA"/>
</dbReference>